<dbReference type="EMBL" id="KI925460">
    <property type="protein sequence ID" value="ETW80193.1"/>
    <property type="molecule type" value="Genomic_DNA"/>
</dbReference>
<evidence type="ECO:0000313" key="2">
    <source>
        <dbReference type="EMBL" id="ETW80193.1"/>
    </source>
</evidence>
<evidence type="ECO:0000256" key="1">
    <source>
        <dbReference type="SAM" id="MobiDB-lite"/>
    </source>
</evidence>
<evidence type="ECO:0000313" key="3">
    <source>
        <dbReference type="Proteomes" id="UP000030671"/>
    </source>
</evidence>
<feature type="compositionally biased region" description="Basic and acidic residues" evidence="1">
    <location>
        <begin position="1"/>
        <end position="20"/>
    </location>
</feature>
<protein>
    <submittedName>
        <fullName evidence="2">Uncharacterized protein</fullName>
    </submittedName>
</protein>
<dbReference type="GeneID" id="20666528"/>
<dbReference type="AlphaFoldDB" id="W4K2Z4"/>
<organism evidence="2 3">
    <name type="scientific">Heterobasidion irregulare (strain TC 32-1)</name>
    <dbReference type="NCBI Taxonomy" id="747525"/>
    <lineage>
        <taxon>Eukaryota</taxon>
        <taxon>Fungi</taxon>
        <taxon>Dikarya</taxon>
        <taxon>Basidiomycota</taxon>
        <taxon>Agaricomycotina</taxon>
        <taxon>Agaricomycetes</taxon>
        <taxon>Russulales</taxon>
        <taxon>Bondarzewiaceae</taxon>
        <taxon>Heterobasidion</taxon>
        <taxon>Heterobasidion annosum species complex</taxon>
    </lineage>
</organism>
<name>W4K2Z4_HETIT</name>
<reference evidence="2 3" key="1">
    <citation type="journal article" date="2012" name="New Phytol.">
        <title>Insight into trade-off between wood decay and parasitism from the genome of a fungal forest pathogen.</title>
        <authorList>
            <person name="Olson A."/>
            <person name="Aerts A."/>
            <person name="Asiegbu F."/>
            <person name="Belbahri L."/>
            <person name="Bouzid O."/>
            <person name="Broberg A."/>
            <person name="Canback B."/>
            <person name="Coutinho P.M."/>
            <person name="Cullen D."/>
            <person name="Dalman K."/>
            <person name="Deflorio G."/>
            <person name="van Diepen L.T."/>
            <person name="Dunand C."/>
            <person name="Duplessis S."/>
            <person name="Durling M."/>
            <person name="Gonthier P."/>
            <person name="Grimwood J."/>
            <person name="Fossdal C.G."/>
            <person name="Hansson D."/>
            <person name="Henrissat B."/>
            <person name="Hietala A."/>
            <person name="Himmelstrand K."/>
            <person name="Hoffmeister D."/>
            <person name="Hogberg N."/>
            <person name="James T.Y."/>
            <person name="Karlsson M."/>
            <person name="Kohler A."/>
            <person name="Kues U."/>
            <person name="Lee Y.H."/>
            <person name="Lin Y.C."/>
            <person name="Lind M."/>
            <person name="Lindquist E."/>
            <person name="Lombard V."/>
            <person name="Lucas S."/>
            <person name="Lunden K."/>
            <person name="Morin E."/>
            <person name="Murat C."/>
            <person name="Park J."/>
            <person name="Raffaello T."/>
            <person name="Rouze P."/>
            <person name="Salamov A."/>
            <person name="Schmutz J."/>
            <person name="Solheim H."/>
            <person name="Stahlberg J."/>
            <person name="Velez H."/>
            <person name="de Vries R.P."/>
            <person name="Wiebenga A."/>
            <person name="Woodward S."/>
            <person name="Yakovlev I."/>
            <person name="Garbelotto M."/>
            <person name="Martin F."/>
            <person name="Grigoriev I.V."/>
            <person name="Stenlid J."/>
        </authorList>
    </citation>
    <scope>NUCLEOTIDE SEQUENCE [LARGE SCALE GENOMIC DNA]</scope>
    <source>
        <strain evidence="2 3">TC 32-1</strain>
    </source>
</reference>
<proteinExistence type="predicted"/>
<dbReference type="Proteomes" id="UP000030671">
    <property type="component" value="Unassembled WGS sequence"/>
</dbReference>
<feature type="compositionally biased region" description="Basic and acidic residues" evidence="1">
    <location>
        <begin position="118"/>
        <end position="133"/>
    </location>
</feature>
<dbReference type="KEGG" id="hir:HETIRDRAFT_116942"/>
<feature type="region of interest" description="Disordered" evidence="1">
    <location>
        <begin position="1"/>
        <end position="153"/>
    </location>
</feature>
<gene>
    <name evidence="2" type="ORF">HETIRDRAFT_116942</name>
</gene>
<dbReference type="HOGENOM" id="CLU_1447870_0_0_1"/>
<accession>W4K2Z4</accession>
<feature type="compositionally biased region" description="Basic and acidic residues" evidence="1">
    <location>
        <begin position="98"/>
        <end position="109"/>
    </location>
</feature>
<sequence>MSRRREREDQASEDGRERGRAVASVVKQDNCAREWGARTLNGDHAVVRGKRGDEKISQGKWRNAAQTRQTKVHVARTNSSPRKRETGWCDPNRLPARTSERTLDEDPPRKRSPKRRSSCRERDPHGRRLDRAPAEGAGMRQAGADRAQLHPDDASRCLLRAIRRRHLRRAGWCIYAPKENERRDGVD</sequence>
<dbReference type="InParanoid" id="W4K2Z4"/>
<dbReference type="RefSeq" id="XP_009548704.1">
    <property type="nucleotide sequence ID" value="XM_009550409.1"/>
</dbReference>
<keyword evidence="3" id="KW-1185">Reference proteome</keyword>